<dbReference type="EMBL" id="CP016616">
    <property type="protein sequence ID" value="ANY79613.1"/>
    <property type="molecule type" value="Genomic_DNA"/>
</dbReference>
<organism evidence="2">
    <name type="scientific">Microvirga ossetica</name>
    <dbReference type="NCBI Taxonomy" id="1882682"/>
    <lineage>
        <taxon>Bacteria</taxon>
        <taxon>Pseudomonadati</taxon>
        <taxon>Pseudomonadota</taxon>
        <taxon>Alphaproteobacteria</taxon>
        <taxon>Hyphomicrobiales</taxon>
        <taxon>Methylobacteriaceae</taxon>
        <taxon>Microvirga</taxon>
    </lineage>
</organism>
<dbReference type="PANTHER" id="PTHR43760:SF1">
    <property type="entry name" value="ENDORIBONUCLEASE L-PSP_CHORISMATE MUTASE-LIKE DOMAIN-CONTAINING PROTEIN"/>
    <property type="match status" value="1"/>
</dbReference>
<name>A0A1B2EHY7_9HYPH</name>
<proteinExistence type="predicted"/>
<dbReference type="SUPFAM" id="SSF55298">
    <property type="entry name" value="YjgF-like"/>
    <property type="match status" value="1"/>
</dbReference>
<dbReference type="PANTHER" id="PTHR43760">
    <property type="entry name" value="ENDORIBONUCLEASE-RELATED"/>
    <property type="match status" value="1"/>
</dbReference>
<reference evidence="2" key="1">
    <citation type="submission" date="2016-07" db="EMBL/GenBank/DDBJ databases">
        <title>Microvirga ossetica sp. nov. a new species of rhizobia isolated from root nodules of the legume species Vicia alpestris Steven originated from North Ossetia region in the Caucasus.</title>
        <authorList>
            <person name="Safronova V.I."/>
            <person name="Kuznetsova I.G."/>
            <person name="Sazanova A.L."/>
            <person name="Belimov A."/>
            <person name="Andronov E."/>
            <person name="Osledkin Y.S."/>
            <person name="Onishchuk O.P."/>
            <person name="Kurchak O.N."/>
            <person name="Shaposhnikov A.I."/>
            <person name="Willems A."/>
            <person name="Tikhonovich I.A."/>
        </authorList>
    </citation>
    <scope>NUCLEOTIDE SEQUENCE [LARGE SCALE GENOMIC DNA]</scope>
    <source>
        <strain evidence="2">V5/3M</strain>
    </source>
</reference>
<protein>
    <recommendedName>
        <fullName evidence="1">Endoribonuclease L-PSP/chorismate mutase-like domain-containing protein</fullName>
    </recommendedName>
</protein>
<sequence>MNEVQYLNASNPYERLKELGIALPKPPNPIANFVTHVQEGNLLFLSGQGPQEGDGYLHTGKVGLDVDPDEAYEHAKLTGINLLAVMQDALGDLSRVKRIVKLLGMVNAVPDFGEHPRVINGCSDLMMAVFGEAGRHARSAVGFGSLPNNITVEIEAIVAVEE</sequence>
<dbReference type="RefSeq" id="WP_099510632.1">
    <property type="nucleotide sequence ID" value="NZ_CP016616.1"/>
</dbReference>
<dbReference type="Gene3D" id="3.30.1330.40">
    <property type="entry name" value="RutC-like"/>
    <property type="match status" value="1"/>
</dbReference>
<gene>
    <name evidence="2" type="ORF">BB934_16410</name>
</gene>
<dbReference type="OrthoDB" id="9806350at2"/>
<evidence type="ECO:0000313" key="2">
    <source>
        <dbReference type="EMBL" id="ANY79613.1"/>
    </source>
</evidence>
<accession>A0A1B2EHY7</accession>
<dbReference type="Pfam" id="PF14588">
    <property type="entry name" value="YjgF_endoribonc"/>
    <property type="match status" value="1"/>
</dbReference>
<dbReference type="InterPro" id="IPR013813">
    <property type="entry name" value="Endoribo_LPSP/chorism_mut-like"/>
</dbReference>
<dbReference type="CDD" id="cd02199">
    <property type="entry name" value="YjgF_YER057c_UK114_like_1"/>
    <property type="match status" value="1"/>
</dbReference>
<dbReference type="AlphaFoldDB" id="A0A1B2EHY7"/>
<feature type="domain" description="Endoribonuclease L-PSP/chorismate mutase-like" evidence="1">
    <location>
        <begin position="15"/>
        <end position="147"/>
    </location>
</feature>
<dbReference type="KEGG" id="moc:BB934_16410"/>
<evidence type="ECO:0000259" key="1">
    <source>
        <dbReference type="Pfam" id="PF14588"/>
    </source>
</evidence>
<dbReference type="InterPro" id="IPR035959">
    <property type="entry name" value="RutC-like_sf"/>
</dbReference>